<dbReference type="EnsemblPlants" id="OMERI01G15020.1">
    <property type="protein sequence ID" value="OMERI01G15020.1"/>
    <property type="gene ID" value="OMERI01G15020"/>
</dbReference>
<evidence type="ECO:0000313" key="2">
    <source>
        <dbReference type="EnsemblPlants" id="OMERI01G15020.1"/>
    </source>
</evidence>
<organism evidence="2">
    <name type="scientific">Oryza meridionalis</name>
    <dbReference type="NCBI Taxonomy" id="40149"/>
    <lineage>
        <taxon>Eukaryota</taxon>
        <taxon>Viridiplantae</taxon>
        <taxon>Streptophyta</taxon>
        <taxon>Embryophyta</taxon>
        <taxon>Tracheophyta</taxon>
        <taxon>Spermatophyta</taxon>
        <taxon>Magnoliopsida</taxon>
        <taxon>Liliopsida</taxon>
        <taxon>Poales</taxon>
        <taxon>Poaceae</taxon>
        <taxon>BOP clade</taxon>
        <taxon>Oryzoideae</taxon>
        <taxon>Oryzeae</taxon>
        <taxon>Oryzinae</taxon>
        <taxon>Oryza</taxon>
    </lineage>
</organism>
<evidence type="ECO:0000313" key="3">
    <source>
        <dbReference type="Proteomes" id="UP000008021"/>
    </source>
</evidence>
<keyword evidence="3" id="KW-1185">Reference proteome</keyword>
<protein>
    <submittedName>
        <fullName evidence="2">Uncharacterized protein</fullName>
    </submittedName>
</protein>
<name>A0A0E0C282_9ORYZ</name>
<dbReference type="HOGENOM" id="CLU_2889600_0_0_1"/>
<evidence type="ECO:0000256" key="1">
    <source>
        <dbReference type="SAM" id="MobiDB-lite"/>
    </source>
</evidence>
<dbReference type="AlphaFoldDB" id="A0A0E0C282"/>
<reference evidence="2" key="1">
    <citation type="submission" date="2015-04" db="UniProtKB">
        <authorList>
            <consortium name="EnsemblPlants"/>
        </authorList>
    </citation>
    <scope>IDENTIFICATION</scope>
</reference>
<accession>A0A0E0C282</accession>
<feature type="region of interest" description="Disordered" evidence="1">
    <location>
        <begin position="41"/>
        <end position="63"/>
    </location>
</feature>
<reference evidence="2" key="2">
    <citation type="submission" date="2018-05" db="EMBL/GenBank/DDBJ databases">
        <title>OmerRS3 (Oryza meridionalis Reference Sequence Version 3).</title>
        <authorList>
            <person name="Zhang J."/>
            <person name="Kudrna D."/>
            <person name="Lee S."/>
            <person name="Talag J."/>
            <person name="Welchert J."/>
            <person name="Wing R.A."/>
        </authorList>
    </citation>
    <scope>NUCLEOTIDE SEQUENCE [LARGE SCALE GENOMIC DNA]</scope>
    <source>
        <strain evidence="2">cv. OR44</strain>
    </source>
</reference>
<proteinExistence type="predicted"/>
<dbReference type="Proteomes" id="UP000008021">
    <property type="component" value="Chromosome 1"/>
</dbReference>
<dbReference type="Gramene" id="OMERI01G15020.1">
    <property type="protein sequence ID" value="OMERI01G15020.1"/>
    <property type="gene ID" value="OMERI01G15020"/>
</dbReference>
<sequence>MWREPTWRLDCVRWGQLCPWLIRQSTSNSWPDLSHPFKNKPSNENFATTSLERNKNQAVTSGW</sequence>